<keyword evidence="3" id="KW-1185">Reference proteome</keyword>
<dbReference type="EMBL" id="JACHHU010000018">
    <property type="protein sequence ID" value="MBB6543737.1"/>
    <property type="molecule type" value="Genomic_DNA"/>
</dbReference>
<comment type="caution">
    <text evidence="2">The sequence shown here is derived from an EMBL/GenBank/DDBJ whole genome shotgun (WGS) entry which is preliminary data.</text>
</comment>
<reference evidence="2 3" key="1">
    <citation type="submission" date="2020-08" db="EMBL/GenBank/DDBJ databases">
        <title>Genomic Encyclopedia of Type Strains, Phase IV (KMG-IV): sequencing the most valuable type-strain genomes for metagenomic binning, comparative biology and taxonomic classification.</title>
        <authorList>
            <person name="Goeker M."/>
        </authorList>
    </citation>
    <scope>NUCLEOTIDE SEQUENCE [LARGE SCALE GENOMIC DNA]</scope>
    <source>
        <strain evidence="2 3">DSM 26287</strain>
    </source>
</reference>
<evidence type="ECO:0000256" key="1">
    <source>
        <dbReference type="SAM" id="SignalP"/>
    </source>
</evidence>
<organism evidence="2 3">
    <name type="scientific">Thalassotalea piscium</name>
    <dbReference type="NCBI Taxonomy" id="1230533"/>
    <lineage>
        <taxon>Bacteria</taxon>
        <taxon>Pseudomonadati</taxon>
        <taxon>Pseudomonadota</taxon>
        <taxon>Gammaproteobacteria</taxon>
        <taxon>Alteromonadales</taxon>
        <taxon>Colwelliaceae</taxon>
        <taxon>Thalassotalea</taxon>
    </lineage>
</organism>
<dbReference type="RefSeq" id="WP_184424513.1">
    <property type="nucleotide sequence ID" value="NZ_AP027362.1"/>
</dbReference>
<name>A0A7X0TTX6_9GAMM</name>
<dbReference type="SUPFAM" id="SSF53850">
    <property type="entry name" value="Periplasmic binding protein-like II"/>
    <property type="match status" value="1"/>
</dbReference>
<feature type="chain" id="PRO_5031184962" evidence="1">
    <location>
        <begin position="20"/>
        <end position="244"/>
    </location>
</feature>
<gene>
    <name evidence="2" type="ORF">HNQ55_002258</name>
</gene>
<evidence type="ECO:0000313" key="3">
    <source>
        <dbReference type="Proteomes" id="UP000537141"/>
    </source>
</evidence>
<dbReference type="Gene3D" id="3.40.190.10">
    <property type="entry name" value="Periplasmic binding protein-like II"/>
    <property type="match status" value="1"/>
</dbReference>
<accession>A0A7X0TTX6</accession>
<proteinExistence type="predicted"/>
<feature type="signal peptide" evidence="1">
    <location>
        <begin position="1"/>
        <end position="19"/>
    </location>
</feature>
<keyword evidence="1" id="KW-0732">Signal</keyword>
<sequence>MLKLLVFVLALMPTLSVSNTITVLINHDDGGKKSQRHLKRFLNVLKQKGCDAIPYQNTAQPAQLLFDPTPRSIALKDHPDYQLIAIAKTLDNDTYIKGAIVVKASIGIKDLNSLKGYWFAFINKHSWPGYMLPSKLLNDVNINEENSHFYFVGNYIGSAAALGHQDVQVAIIAHPLATRWADLNDYSIVAVTEAVETGGWWIHKNISSSIRQQCTRALTQLNRSEHKVVPAWIDGFKKVNDKGQ</sequence>
<dbReference type="AlphaFoldDB" id="A0A7X0TTX6"/>
<evidence type="ECO:0000313" key="2">
    <source>
        <dbReference type="EMBL" id="MBB6543737.1"/>
    </source>
</evidence>
<dbReference type="Proteomes" id="UP000537141">
    <property type="component" value="Unassembled WGS sequence"/>
</dbReference>
<protein>
    <submittedName>
        <fullName evidence="2">ABC-type phosphate/phosphonate transport system substrate-binding protein</fullName>
    </submittedName>
</protein>
<dbReference type="Pfam" id="PF12974">
    <property type="entry name" value="Phosphonate-bd"/>
    <property type="match status" value="1"/>
</dbReference>